<evidence type="ECO:0000256" key="12">
    <source>
        <dbReference type="ARBA" id="ARBA00022824"/>
    </source>
</evidence>
<evidence type="ECO:0000313" key="23">
    <source>
        <dbReference type="EMBL" id="SHK48553.1"/>
    </source>
</evidence>
<evidence type="ECO:0000256" key="11">
    <source>
        <dbReference type="ARBA" id="ARBA00022801"/>
    </source>
</evidence>
<evidence type="ECO:0000256" key="10">
    <source>
        <dbReference type="ARBA" id="ARBA00022729"/>
    </source>
</evidence>
<evidence type="ECO:0000256" key="18">
    <source>
        <dbReference type="ARBA" id="ARBA00023228"/>
    </source>
</evidence>
<dbReference type="GO" id="GO:0043171">
    <property type="term" value="P:peptide catabolic process"/>
    <property type="evidence" value="ECO:0007669"/>
    <property type="project" value="TreeGrafter"/>
</dbReference>
<dbReference type="GO" id="GO:0006508">
    <property type="term" value="P:proteolysis"/>
    <property type="evidence" value="ECO:0007669"/>
    <property type="project" value="UniProtKB-KW"/>
</dbReference>
<evidence type="ECO:0000256" key="16">
    <source>
        <dbReference type="ARBA" id="ARBA00023145"/>
    </source>
</evidence>
<keyword evidence="16" id="KW-0865">Zymogen</keyword>
<evidence type="ECO:0000256" key="7">
    <source>
        <dbReference type="ARBA" id="ARBA00022645"/>
    </source>
</evidence>
<dbReference type="AlphaFoldDB" id="A0A1M6SV38"/>
<evidence type="ECO:0000256" key="1">
    <source>
        <dbReference type="ARBA" id="ARBA00004240"/>
    </source>
</evidence>
<dbReference type="RefSeq" id="WP_072715091.1">
    <property type="nucleotide sequence ID" value="NZ_FRAU01000003.1"/>
</dbReference>
<keyword evidence="8" id="KW-0645">Protease</keyword>
<protein>
    <recommendedName>
        <fullName evidence="5">Carboxypeptidase Q</fullName>
    </recommendedName>
    <alternativeName>
        <fullName evidence="20">Plasma glutamate carboxypeptidase</fullName>
    </alternativeName>
</protein>
<dbReference type="Proteomes" id="UP000185812">
    <property type="component" value="Unassembled WGS sequence"/>
</dbReference>
<feature type="chain" id="PRO_5011957715" description="Carboxypeptidase Q" evidence="21">
    <location>
        <begin position="19"/>
        <end position="460"/>
    </location>
</feature>
<dbReference type="OrthoDB" id="9769665at2"/>
<dbReference type="GO" id="GO:0004180">
    <property type="term" value="F:carboxypeptidase activity"/>
    <property type="evidence" value="ECO:0007669"/>
    <property type="project" value="UniProtKB-KW"/>
</dbReference>
<keyword evidence="17" id="KW-0325">Glycoprotein</keyword>
<organism evidence="23 24">
    <name type="scientific">Rhodothermus profundi</name>
    <dbReference type="NCBI Taxonomy" id="633813"/>
    <lineage>
        <taxon>Bacteria</taxon>
        <taxon>Pseudomonadati</taxon>
        <taxon>Rhodothermota</taxon>
        <taxon>Rhodothermia</taxon>
        <taxon>Rhodothermales</taxon>
        <taxon>Rhodothermaceae</taxon>
        <taxon>Rhodothermus</taxon>
    </lineage>
</organism>
<sequence>MRSFITALVFVISGLAQAQTLSDTLWNRYEAIAQRIIETALADSSAFERLAYLVDTFGPRFSGTPQLERAIDWILETMRQDGLENVRGDTVMVPRWVRGQEALELRYPYRKKLAVLGLGGSVATPPEGIEAEVLVVRSFDELEARREAAQGRIVVFNVPFTTYGETVRYRVLGAIAAARAGAVASLVRSVTPRSLYTPHTGSMRYEQGVPRIPHAALTVEDAELLQRLQDRGQRPRLWLYMEAQTLPEVPSRNVMAELVGRERPDEIVVVGGHIDSWDVGQGAMDDAGGCVAAWEAVRLLKRLGLRPRRTIRVVLWTNEENGLRGALAYRNRYRNELDRHVLAIESDAGVFRPEGFGFTGTPEALAIVRRIARLLQPIGADRIWEGGGGADIAPLMREGVPGMGLRVDGTRYFWYHHTDADTIDKLDPHELNLCIAALAIMAYVVADLPEPLPRRFPPGG</sequence>
<dbReference type="Pfam" id="PF04389">
    <property type="entry name" value="Peptidase_M28"/>
    <property type="match status" value="1"/>
</dbReference>
<keyword evidence="14" id="KW-0333">Golgi apparatus</keyword>
<dbReference type="PANTHER" id="PTHR12053">
    <property type="entry name" value="PROTEASE FAMILY M28 PLASMA GLUTAMATE CARBOXYPEPTIDASE-RELATED"/>
    <property type="match status" value="1"/>
</dbReference>
<feature type="signal peptide" evidence="21">
    <location>
        <begin position="1"/>
        <end position="18"/>
    </location>
</feature>
<keyword evidence="12" id="KW-0256">Endoplasmic reticulum</keyword>
<dbReference type="CDD" id="cd03883">
    <property type="entry name" value="M28_Pgcp_like"/>
    <property type="match status" value="1"/>
</dbReference>
<evidence type="ECO:0000256" key="20">
    <source>
        <dbReference type="ARBA" id="ARBA00033328"/>
    </source>
</evidence>
<evidence type="ECO:0000313" key="24">
    <source>
        <dbReference type="Proteomes" id="UP000185812"/>
    </source>
</evidence>
<dbReference type="InterPro" id="IPR039866">
    <property type="entry name" value="CPQ"/>
</dbReference>
<dbReference type="SUPFAM" id="SSF53187">
    <property type="entry name" value="Zn-dependent exopeptidases"/>
    <property type="match status" value="1"/>
</dbReference>
<comment type="subunit">
    <text evidence="19">Homodimer. The monomeric form is inactive while the homodimer is active.</text>
</comment>
<evidence type="ECO:0000256" key="2">
    <source>
        <dbReference type="ARBA" id="ARBA00004371"/>
    </source>
</evidence>
<gene>
    <name evidence="23" type="ORF">SAMN04488087_1239</name>
</gene>
<evidence type="ECO:0000256" key="8">
    <source>
        <dbReference type="ARBA" id="ARBA00022670"/>
    </source>
</evidence>
<accession>A0A1M6SV38</accession>
<dbReference type="FunFam" id="3.50.30.30:FF:000009">
    <property type="entry name" value="Carboxypeptidase Q"/>
    <property type="match status" value="1"/>
</dbReference>
<evidence type="ECO:0000256" key="5">
    <source>
        <dbReference type="ARBA" id="ARBA00014116"/>
    </source>
</evidence>
<evidence type="ECO:0000256" key="17">
    <source>
        <dbReference type="ARBA" id="ARBA00023180"/>
    </source>
</evidence>
<dbReference type="GO" id="GO:0046872">
    <property type="term" value="F:metal ion binding"/>
    <property type="evidence" value="ECO:0007669"/>
    <property type="project" value="UniProtKB-KW"/>
</dbReference>
<keyword evidence="6" id="KW-0964">Secreted</keyword>
<keyword evidence="10 21" id="KW-0732">Signal</keyword>
<evidence type="ECO:0000256" key="13">
    <source>
        <dbReference type="ARBA" id="ARBA00022833"/>
    </source>
</evidence>
<proteinExistence type="predicted"/>
<reference evidence="24" key="1">
    <citation type="submission" date="2016-11" db="EMBL/GenBank/DDBJ databases">
        <authorList>
            <person name="Varghese N."/>
            <person name="Submissions S."/>
        </authorList>
    </citation>
    <scope>NUCLEOTIDE SEQUENCE [LARGE SCALE GENOMIC DNA]</scope>
    <source>
        <strain evidence="24">DSM 22212</strain>
    </source>
</reference>
<dbReference type="GO" id="GO:0005615">
    <property type="term" value="C:extracellular space"/>
    <property type="evidence" value="ECO:0007669"/>
    <property type="project" value="TreeGrafter"/>
</dbReference>
<dbReference type="STRING" id="633813.SAMN04488087_1239"/>
<evidence type="ECO:0000256" key="3">
    <source>
        <dbReference type="ARBA" id="ARBA00004555"/>
    </source>
</evidence>
<keyword evidence="13" id="KW-0862">Zinc</keyword>
<dbReference type="Gene3D" id="3.50.30.30">
    <property type="match status" value="1"/>
</dbReference>
<evidence type="ECO:0000256" key="6">
    <source>
        <dbReference type="ARBA" id="ARBA00022525"/>
    </source>
</evidence>
<evidence type="ECO:0000256" key="21">
    <source>
        <dbReference type="SAM" id="SignalP"/>
    </source>
</evidence>
<keyword evidence="11" id="KW-0378">Hydrolase</keyword>
<keyword evidence="9" id="KW-0479">Metal-binding</keyword>
<keyword evidence="18" id="KW-0458">Lysosome</keyword>
<dbReference type="GO" id="GO:0005764">
    <property type="term" value="C:lysosome"/>
    <property type="evidence" value="ECO:0007669"/>
    <property type="project" value="UniProtKB-SubCell"/>
</dbReference>
<name>A0A1M6SV38_9BACT</name>
<keyword evidence="24" id="KW-1185">Reference proteome</keyword>
<dbReference type="PANTHER" id="PTHR12053:SF3">
    <property type="entry name" value="CARBOXYPEPTIDASE Q"/>
    <property type="match status" value="1"/>
</dbReference>
<feature type="domain" description="Peptidase M28" evidence="22">
    <location>
        <begin position="253"/>
        <end position="436"/>
    </location>
</feature>
<evidence type="ECO:0000259" key="22">
    <source>
        <dbReference type="Pfam" id="PF04389"/>
    </source>
</evidence>
<keyword evidence="7 23" id="KW-0121">Carboxypeptidase</keyword>
<dbReference type="InterPro" id="IPR007484">
    <property type="entry name" value="Peptidase_M28"/>
</dbReference>
<dbReference type="Gene3D" id="3.40.630.10">
    <property type="entry name" value="Zn peptidases"/>
    <property type="match status" value="1"/>
</dbReference>
<evidence type="ECO:0000256" key="9">
    <source>
        <dbReference type="ARBA" id="ARBA00022723"/>
    </source>
</evidence>
<dbReference type="EMBL" id="FRAU01000003">
    <property type="protein sequence ID" value="SHK48553.1"/>
    <property type="molecule type" value="Genomic_DNA"/>
</dbReference>
<dbReference type="GO" id="GO:0070573">
    <property type="term" value="F:metallodipeptidase activity"/>
    <property type="evidence" value="ECO:0007669"/>
    <property type="project" value="InterPro"/>
</dbReference>
<evidence type="ECO:0000256" key="19">
    <source>
        <dbReference type="ARBA" id="ARBA00025833"/>
    </source>
</evidence>
<comment type="subcellular location">
    <subcellularLocation>
        <location evidence="1">Endoplasmic reticulum</location>
    </subcellularLocation>
    <subcellularLocation>
        <location evidence="3">Golgi apparatus</location>
    </subcellularLocation>
    <subcellularLocation>
        <location evidence="2">Lysosome</location>
    </subcellularLocation>
    <subcellularLocation>
        <location evidence="4">Secreted</location>
    </subcellularLocation>
</comment>
<evidence type="ECO:0000256" key="4">
    <source>
        <dbReference type="ARBA" id="ARBA00004613"/>
    </source>
</evidence>
<evidence type="ECO:0000256" key="14">
    <source>
        <dbReference type="ARBA" id="ARBA00023034"/>
    </source>
</evidence>
<evidence type="ECO:0000256" key="15">
    <source>
        <dbReference type="ARBA" id="ARBA00023049"/>
    </source>
</evidence>
<keyword evidence="15" id="KW-0482">Metalloprotease</keyword>